<dbReference type="InterPro" id="IPR025309">
    <property type="entry name" value="KTSC_dom"/>
</dbReference>
<dbReference type="Proteomes" id="UP000249123">
    <property type="component" value="Unassembled WGS sequence"/>
</dbReference>
<name>A0A062TWD4_9PROT</name>
<gene>
    <name evidence="1" type="ORF">HY3_14580</name>
</gene>
<sequence>MQRQPVSSSNIASIGYDPATEVLEVEFLNNSIYQYFNVPSIVYEALMAAPSHGVYLNENIKKGHYHYERI</sequence>
<proteinExistence type="predicted"/>
<evidence type="ECO:0000313" key="2">
    <source>
        <dbReference type="Proteomes" id="UP000249123"/>
    </source>
</evidence>
<keyword evidence="2" id="KW-1185">Reference proteome</keyword>
<dbReference type="AlphaFoldDB" id="A0A062TWD4"/>
<organism evidence="1 2">
    <name type="scientific">Hyphomonas pacifica</name>
    <dbReference type="NCBI Taxonomy" id="1280941"/>
    <lineage>
        <taxon>Bacteria</taxon>
        <taxon>Pseudomonadati</taxon>
        <taxon>Pseudomonadota</taxon>
        <taxon>Alphaproteobacteria</taxon>
        <taxon>Hyphomonadales</taxon>
        <taxon>Hyphomonadaceae</taxon>
        <taxon>Hyphomonas</taxon>
    </lineage>
</organism>
<evidence type="ECO:0000313" key="1">
    <source>
        <dbReference type="EMBL" id="RAN32640.1"/>
    </source>
</evidence>
<reference evidence="1 2" key="1">
    <citation type="submission" date="2013-04" db="EMBL/GenBank/DDBJ databases">
        <title>Hyphomonas sp. T24B3 Genome Sequencing.</title>
        <authorList>
            <person name="Lai Q."/>
            <person name="Shao Z."/>
        </authorList>
    </citation>
    <scope>NUCLEOTIDE SEQUENCE [LARGE SCALE GENOMIC DNA]</scope>
    <source>
        <strain evidence="1 2">T24B3</strain>
    </source>
</reference>
<dbReference type="EMBL" id="AWFB01000030">
    <property type="protein sequence ID" value="RAN32640.1"/>
    <property type="molecule type" value="Genomic_DNA"/>
</dbReference>
<dbReference type="RefSeq" id="WP_034827181.1">
    <property type="nucleotide sequence ID" value="NZ_AWFA01000028.1"/>
</dbReference>
<dbReference type="OrthoDB" id="8450910at2"/>
<dbReference type="Pfam" id="PF13619">
    <property type="entry name" value="KTSC"/>
    <property type="match status" value="1"/>
</dbReference>
<dbReference type="eggNOG" id="COG0433">
    <property type="taxonomic scope" value="Bacteria"/>
</dbReference>
<accession>A0A062TWD4</accession>
<dbReference type="STRING" id="1280941.HY2_14095"/>
<protein>
    <submittedName>
        <fullName evidence="1">Uncharacterized protein</fullName>
    </submittedName>
</protein>
<comment type="caution">
    <text evidence="1">The sequence shown here is derived from an EMBL/GenBank/DDBJ whole genome shotgun (WGS) entry which is preliminary data.</text>
</comment>